<comment type="caution">
    <text evidence="1">The sequence shown here is derived from an EMBL/GenBank/DDBJ whole genome shotgun (WGS) entry which is preliminary data.</text>
</comment>
<dbReference type="EMBL" id="JACEIK010004591">
    <property type="protein sequence ID" value="MCD9645896.1"/>
    <property type="molecule type" value="Genomic_DNA"/>
</dbReference>
<proteinExistence type="predicted"/>
<organism evidence="1 2">
    <name type="scientific">Datura stramonium</name>
    <name type="common">Jimsonweed</name>
    <name type="synonym">Common thornapple</name>
    <dbReference type="NCBI Taxonomy" id="4076"/>
    <lineage>
        <taxon>Eukaryota</taxon>
        <taxon>Viridiplantae</taxon>
        <taxon>Streptophyta</taxon>
        <taxon>Embryophyta</taxon>
        <taxon>Tracheophyta</taxon>
        <taxon>Spermatophyta</taxon>
        <taxon>Magnoliopsida</taxon>
        <taxon>eudicotyledons</taxon>
        <taxon>Gunneridae</taxon>
        <taxon>Pentapetalae</taxon>
        <taxon>asterids</taxon>
        <taxon>lamiids</taxon>
        <taxon>Solanales</taxon>
        <taxon>Solanaceae</taxon>
        <taxon>Solanoideae</taxon>
        <taxon>Datureae</taxon>
        <taxon>Datura</taxon>
    </lineage>
</organism>
<name>A0ABS8VF74_DATST</name>
<sequence>FESTKYSSSESDHRVCRKMVRPAPSQLVASTHTNGLCKCTYSISQGTDTQCDLYLHGRSNYPMLKEGAIVRGSFAEKLGNPIFR</sequence>
<keyword evidence="2" id="KW-1185">Reference proteome</keyword>
<accession>A0ABS8VF74</accession>
<dbReference type="Proteomes" id="UP000823775">
    <property type="component" value="Unassembled WGS sequence"/>
</dbReference>
<feature type="non-terminal residue" evidence="1">
    <location>
        <position position="1"/>
    </location>
</feature>
<evidence type="ECO:0000313" key="2">
    <source>
        <dbReference type="Proteomes" id="UP000823775"/>
    </source>
</evidence>
<evidence type="ECO:0000313" key="1">
    <source>
        <dbReference type="EMBL" id="MCD9645896.1"/>
    </source>
</evidence>
<protein>
    <submittedName>
        <fullName evidence="1">Uncharacterized protein</fullName>
    </submittedName>
</protein>
<feature type="non-terminal residue" evidence="1">
    <location>
        <position position="84"/>
    </location>
</feature>
<gene>
    <name evidence="1" type="ORF">HAX54_035249</name>
</gene>
<reference evidence="1 2" key="1">
    <citation type="journal article" date="2021" name="BMC Genomics">
        <title>Datura genome reveals duplications of psychoactive alkaloid biosynthetic genes and high mutation rate following tissue culture.</title>
        <authorList>
            <person name="Rajewski A."/>
            <person name="Carter-House D."/>
            <person name="Stajich J."/>
            <person name="Litt A."/>
        </authorList>
    </citation>
    <scope>NUCLEOTIDE SEQUENCE [LARGE SCALE GENOMIC DNA]</scope>
    <source>
        <strain evidence="1">AR-01</strain>
    </source>
</reference>